<keyword evidence="3" id="KW-1185">Reference proteome</keyword>
<dbReference type="AlphaFoldDB" id="A0AAN5C8G8"/>
<organism evidence="2 3">
    <name type="scientific">Pristionchus mayeri</name>
    <dbReference type="NCBI Taxonomy" id="1317129"/>
    <lineage>
        <taxon>Eukaryota</taxon>
        <taxon>Metazoa</taxon>
        <taxon>Ecdysozoa</taxon>
        <taxon>Nematoda</taxon>
        <taxon>Chromadorea</taxon>
        <taxon>Rhabditida</taxon>
        <taxon>Rhabditina</taxon>
        <taxon>Diplogasteromorpha</taxon>
        <taxon>Diplogasteroidea</taxon>
        <taxon>Neodiplogasteridae</taxon>
        <taxon>Pristionchus</taxon>
    </lineage>
</organism>
<evidence type="ECO:0000256" key="1">
    <source>
        <dbReference type="SAM" id="MobiDB-lite"/>
    </source>
</evidence>
<reference evidence="3" key="1">
    <citation type="submission" date="2022-10" db="EMBL/GenBank/DDBJ databases">
        <title>Genome assembly of Pristionchus species.</title>
        <authorList>
            <person name="Yoshida K."/>
            <person name="Sommer R.J."/>
        </authorList>
    </citation>
    <scope>NUCLEOTIDE SEQUENCE [LARGE SCALE GENOMIC DNA]</scope>
    <source>
        <strain evidence="3">RS5460</strain>
    </source>
</reference>
<proteinExistence type="predicted"/>
<dbReference type="EMBL" id="BTRK01000003">
    <property type="protein sequence ID" value="GMR41568.1"/>
    <property type="molecule type" value="Genomic_DNA"/>
</dbReference>
<comment type="caution">
    <text evidence="2">The sequence shown here is derived from an EMBL/GenBank/DDBJ whole genome shotgun (WGS) entry which is preliminary data.</text>
</comment>
<feature type="region of interest" description="Disordered" evidence="1">
    <location>
        <begin position="61"/>
        <end position="86"/>
    </location>
</feature>
<protein>
    <submittedName>
        <fullName evidence="2">Uncharacterized protein</fullName>
    </submittedName>
</protein>
<dbReference type="Proteomes" id="UP001328107">
    <property type="component" value="Unassembled WGS sequence"/>
</dbReference>
<evidence type="ECO:0000313" key="3">
    <source>
        <dbReference type="Proteomes" id="UP001328107"/>
    </source>
</evidence>
<gene>
    <name evidence="2" type="ORF">PMAYCL1PPCAC_11763</name>
</gene>
<feature type="non-terminal residue" evidence="2">
    <location>
        <position position="1"/>
    </location>
</feature>
<evidence type="ECO:0000313" key="2">
    <source>
        <dbReference type="EMBL" id="GMR41568.1"/>
    </source>
</evidence>
<name>A0AAN5C8G8_9BILA</name>
<feature type="compositionally biased region" description="Low complexity" evidence="1">
    <location>
        <begin position="61"/>
        <end position="78"/>
    </location>
</feature>
<accession>A0AAN5C8G8</accession>
<sequence length="182" mass="19817">IMQSPIVTKEMDEFQEQLRAMESAPRPKRRSPVRMKVLAAPSTHKRTMSLSLFPSTPSHAAAAASAASTPARSTTRTTFPRMSGESWSGVVKEEKFDPLGMALRDALASPSNSLHEAPSTSQTVRRVPAAVFTSPTKSTSTLPSDVRSSMEQMMSQNSLDYCMEFAQLINCTTTMDSSPSKL</sequence>
<feature type="non-terminal residue" evidence="2">
    <location>
        <position position="182"/>
    </location>
</feature>